<evidence type="ECO:0008006" key="2">
    <source>
        <dbReference type="Google" id="ProtNLM"/>
    </source>
</evidence>
<name>A0AAU1U6E1_9ACTN</name>
<reference evidence="1" key="1">
    <citation type="submission" date="2022-10" db="EMBL/GenBank/DDBJ databases">
        <title>The complete genomes of actinobacterial strains from the NBC collection.</title>
        <authorList>
            <person name="Joergensen T.S."/>
            <person name="Alvarez Arevalo M."/>
            <person name="Sterndorff E.B."/>
            <person name="Faurdal D."/>
            <person name="Vuksanovic O."/>
            <person name="Mourched A.-S."/>
            <person name="Charusanti P."/>
            <person name="Shaw S."/>
            <person name="Blin K."/>
            <person name="Weber T."/>
        </authorList>
    </citation>
    <scope>NUCLEOTIDE SEQUENCE</scope>
    <source>
        <strain evidence="1">NBC_00119</strain>
    </source>
</reference>
<sequence>MTVEVALSVLDSSRAGQLLLCDEDGRCTGTVSRAELSAARGSARYTDRTQLRDIVHSSGPSLSL</sequence>
<evidence type="ECO:0000313" key="1">
    <source>
        <dbReference type="EMBL" id="WTS12532.1"/>
    </source>
</evidence>
<dbReference type="SUPFAM" id="SSF54631">
    <property type="entry name" value="CBS-domain pair"/>
    <property type="match status" value="1"/>
</dbReference>
<dbReference type="EMBL" id="CP108195">
    <property type="protein sequence ID" value="WTS12532.1"/>
    <property type="molecule type" value="Genomic_DNA"/>
</dbReference>
<dbReference type="InterPro" id="IPR046342">
    <property type="entry name" value="CBS_dom_sf"/>
</dbReference>
<gene>
    <name evidence="1" type="ORF">OHU69_16690</name>
</gene>
<organism evidence="1">
    <name type="scientific">Streptomyces sp. NBC_00119</name>
    <dbReference type="NCBI Taxonomy" id="2975659"/>
    <lineage>
        <taxon>Bacteria</taxon>
        <taxon>Bacillati</taxon>
        <taxon>Actinomycetota</taxon>
        <taxon>Actinomycetes</taxon>
        <taxon>Kitasatosporales</taxon>
        <taxon>Streptomycetaceae</taxon>
        <taxon>Streptomyces</taxon>
    </lineage>
</organism>
<accession>A0AAU1U6E1</accession>
<protein>
    <recommendedName>
        <fullName evidence="2">CBS domain-containing protein</fullName>
    </recommendedName>
</protein>
<proteinExistence type="predicted"/>
<dbReference type="AlphaFoldDB" id="A0AAU1U6E1"/>